<evidence type="ECO:0008006" key="3">
    <source>
        <dbReference type="Google" id="ProtNLM"/>
    </source>
</evidence>
<evidence type="ECO:0000313" key="2">
    <source>
        <dbReference type="Proteomes" id="UP001254813"/>
    </source>
</evidence>
<name>A0ABU2G7V2_9EURY</name>
<reference evidence="1 2" key="1">
    <citation type="submission" date="2022-06" db="EMBL/GenBank/DDBJ databases">
        <title>Halogeometricum sp. a new haloarchaeum isolate from saline soil.</title>
        <authorList>
            <person name="Strakova D."/>
            <person name="Galisteo C."/>
            <person name="Sanchez-Porro C."/>
            <person name="Ventosa A."/>
        </authorList>
    </citation>
    <scope>NUCLEOTIDE SEQUENCE [LARGE SCALE GENOMIC DNA]</scope>
    <source>
        <strain evidence="2">S3BR25-2</strain>
    </source>
</reference>
<accession>A0ABU2G7V2</accession>
<dbReference type="InterPro" id="IPR036390">
    <property type="entry name" value="WH_DNA-bd_sf"/>
</dbReference>
<dbReference type="EMBL" id="JAMQOQ010000009">
    <property type="protein sequence ID" value="MDS0296892.1"/>
    <property type="molecule type" value="Genomic_DNA"/>
</dbReference>
<dbReference type="InterPro" id="IPR036388">
    <property type="entry name" value="WH-like_DNA-bd_sf"/>
</dbReference>
<organism evidence="1 2">
    <name type="scientific">Halogeometricum luteum</name>
    <dbReference type="NCBI Taxonomy" id="2950537"/>
    <lineage>
        <taxon>Archaea</taxon>
        <taxon>Methanobacteriati</taxon>
        <taxon>Methanobacteriota</taxon>
        <taxon>Stenosarchaea group</taxon>
        <taxon>Halobacteria</taxon>
        <taxon>Halobacteriales</taxon>
        <taxon>Haloferacaceae</taxon>
        <taxon>Halogeometricum</taxon>
    </lineage>
</organism>
<dbReference type="SUPFAM" id="SSF46785">
    <property type="entry name" value="Winged helix' DNA-binding domain"/>
    <property type="match status" value="1"/>
</dbReference>
<dbReference type="RefSeq" id="WP_310930828.1">
    <property type="nucleotide sequence ID" value="NZ_JAMQOQ010000009.1"/>
</dbReference>
<gene>
    <name evidence="1" type="ORF">NDI79_22250</name>
</gene>
<protein>
    <recommendedName>
        <fullName evidence="3">Transcriptional regulator</fullName>
    </recommendedName>
</protein>
<dbReference type="Proteomes" id="UP001254813">
    <property type="component" value="Unassembled WGS sequence"/>
</dbReference>
<evidence type="ECO:0000313" key="1">
    <source>
        <dbReference type="EMBL" id="MDS0296892.1"/>
    </source>
</evidence>
<proteinExistence type="predicted"/>
<comment type="caution">
    <text evidence="1">The sequence shown here is derived from an EMBL/GenBank/DDBJ whole genome shotgun (WGS) entry which is preliminary data.</text>
</comment>
<keyword evidence="2" id="KW-1185">Reference proteome</keyword>
<sequence>MIDRVEKEIDMLTRHFQILQLVIQHEPIGIVKLSQHTGYPHHKVRYSLRVLEEESIIEPSQEGAVTTDKTHKFVNAHADVIDEILARLEAMELDDTTELKEG</sequence>
<dbReference type="Gene3D" id="1.10.10.10">
    <property type="entry name" value="Winged helix-like DNA-binding domain superfamily/Winged helix DNA-binding domain"/>
    <property type="match status" value="1"/>
</dbReference>